<dbReference type="Proteomes" id="UP000186015">
    <property type="component" value="Unassembled WGS sequence"/>
</dbReference>
<evidence type="ECO:0000313" key="3">
    <source>
        <dbReference type="Proteomes" id="UP000186015"/>
    </source>
</evidence>
<dbReference type="Gene3D" id="3.10.620.30">
    <property type="match status" value="1"/>
</dbReference>
<dbReference type="AlphaFoldDB" id="A0A1H7LIQ0"/>
<sequence>MDITVYSDKIEDYLNCSDAIDYSDQAVSELADTLFNKATDETDFVRIVFEYVRDNISHSADINADELTCSASEVLKAGHGICFAKSHLLAAILRCKGVPAGFCYQKLILDDDVAPILIYHGLNGVYIKSVGRWIRLDPRGNKPGVNAQFSLETEQLAFPIRPEKGERDGLTVYPEPAPLIVSKFDKYSSREKLWDDLPDELGYITED</sequence>
<dbReference type="PANTHER" id="PTHR33490:SF3">
    <property type="entry name" value="CONSERVED INTEGRAL MEMBRANE PROTEIN"/>
    <property type="match status" value="1"/>
</dbReference>
<dbReference type="RefSeq" id="WP_074833702.1">
    <property type="nucleotide sequence ID" value="NZ_FOAT01000009.1"/>
</dbReference>
<evidence type="ECO:0000313" key="2">
    <source>
        <dbReference type="EMBL" id="SEK98770.1"/>
    </source>
</evidence>
<dbReference type="EMBL" id="FOAT01000009">
    <property type="protein sequence ID" value="SEK98770.1"/>
    <property type="molecule type" value="Genomic_DNA"/>
</dbReference>
<dbReference type="Pfam" id="PF01841">
    <property type="entry name" value="Transglut_core"/>
    <property type="match status" value="1"/>
</dbReference>
<name>A0A1H7LIQ0_RUMAL</name>
<proteinExistence type="predicted"/>
<feature type="domain" description="Transglutaminase-like" evidence="1">
    <location>
        <begin position="29"/>
        <end position="138"/>
    </location>
</feature>
<dbReference type="SUPFAM" id="SSF54001">
    <property type="entry name" value="Cysteine proteinases"/>
    <property type="match status" value="1"/>
</dbReference>
<accession>A0A1H7LIQ0</accession>
<dbReference type="OrthoDB" id="5296450at2"/>
<gene>
    <name evidence="2" type="ORF">SAMN05216469_10944</name>
</gene>
<dbReference type="InterPro" id="IPR038765">
    <property type="entry name" value="Papain-like_cys_pep_sf"/>
</dbReference>
<dbReference type="PANTHER" id="PTHR33490">
    <property type="entry name" value="BLR5614 PROTEIN-RELATED"/>
    <property type="match status" value="1"/>
</dbReference>
<evidence type="ECO:0000259" key="1">
    <source>
        <dbReference type="Pfam" id="PF01841"/>
    </source>
</evidence>
<organism evidence="2 3">
    <name type="scientific">Ruminococcus albus</name>
    <dbReference type="NCBI Taxonomy" id="1264"/>
    <lineage>
        <taxon>Bacteria</taxon>
        <taxon>Bacillati</taxon>
        <taxon>Bacillota</taxon>
        <taxon>Clostridia</taxon>
        <taxon>Eubacteriales</taxon>
        <taxon>Oscillospiraceae</taxon>
        <taxon>Ruminococcus</taxon>
    </lineage>
</organism>
<dbReference type="InterPro" id="IPR002931">
    <property type="entry name" value="Transglutaminase-like"/>
</dbReference>
<protein>
    <submittedName>
        <fullName evidence="2">Transglutaminase-like superfamily protein</fullName>
    </submittedName>
</protein>
<reference evidence="2 3" key="1">
    <citation type="submission" date="2016-10" db="EMBL/GenBank/DDBJ databases">
        <authorList>
            <person name="de Groot N.N."/>
        </authorList>
    </citation>
    <scope>NUCLEOTIDE SEQUENCE [LARGE SCALE GENOMIC DNA]</scope>
    <source>
        <strain evidence="2 3">KH2T6</strain>
    </source>
</reference>